<comment type="caution">
    <text evidence="4">The sequence shown here is derived from an EMBL/GenBank/DDBJ whole genome shotgun (WGS) entry which is preliminary data.</text>
</comment>
<evidence type="ECO:0000259" key="3">
    <source>
        <dbReference type="PROSITE" id="PS51099"/>
    </source>
</evidence>
<organism evidence="4 5">
    <name type="scientific">Entomospira culicis</name>
    <dbReference type="NCBI Taxonomy" id="2719989"/>
    <lineage>
        <taxon>Bacteria</taxon>
        <taxon>Pseudomonadati</taxon>
        <taxon>Spirochaetota</taxon>
        <taxon>Spirochaetia</taxon>
        <taxon>Spirochaetales</taxon>
        <taxon>Spirochaetaceae</taxon>
        <taxon>Entomospira</taxon>
    </lineage>
</organism>
<dbReference type="InterPro" id="IPR036095">
    <property type="entry name" value="PTS_EIIB-like_sf"/>
</dbReference>
<keyword evidence="5" id="KW-1185">Reference proteome</keyword>
<evidence type="ECO:0000313" key="5">
    <source>
        <dbReference type="Proteomes" id="UP000778951"/>
    </source>
</evidence>
<dbReference type="InterPro" id="IPR013011">
    <property type="entry name" value="PTS_EIIB_2"/>
</dbReference>
<evidence type="ECO:0000313" key="4">
    <source>
        <dbReference type="EMBL" id="NIZ69440.1"/>
    </source>
</evidence>
<dbReference type="CDD" id="cd05563">
    <property type="entry name" value="PTS_IIB_ascorbate"/>
    <property type="match status" value="1"/>
</dbReference>
<keyword evidence="4" id="KW-0813">Transport</keyword>
<keyword evidence="2" id="KW-0598">Phosphotransferase system</keyword>
<feature type="domain" description="PTS EIIB type-2" evidence="3">
    <location>
        <begin position="5"/>
        <end position="93"/>
    </location>
</feature>
<proteinExistence type="predicted"/>
<dbReference type="GO" id="GO:0009401">
    <property type="term" value="P:phosphoenolpyruvate-dependent sugar phosphotransferase system"/>
    <property type="evidence" value="ECO:0007669"/>
    <property type="project" value="UniProtKB-KW"/>
</dbReference>
<dbReference type="SUPFAM" id="SSF52794">
    <property type="entry name" value="PTS system IIB component-like"/>
    <property type="match status" value="1"/>
</dbReference>
<gene>
    <name evidence="4" type="ORF">HCT48_04330</name>
</gene>
<dbReference type="PROSITE" id="PS51099">
    <property type="entry name" value="PTS_EIIB_TYPE_2"/>
    <property type="match status" value="1"/>
</dbReference>
<dbReference type="Pfam" id="PF02302">
    <property type="entry name" value="PTS_IIB"/>
    <property type="match status" value="1"/>
</dbReference>
<reference evidence="4" key="1">
    <citation type="submission" date="2020-03" db="EMBL/GenBank/DDBJ databases">
        <title>Spirochaetal bacteria isolated from arthropods constitute a novel genus Entomospira genus novum within the order Spirochaetales.</title>
        <authorList>
            <person name="Grana-Miraglia L."/>
            <person name="Sikutova S."/>
            <person name="Fingerle V."/>
            <person name="Sing A."/>
            <person name="Castillo-Ramirez S."/>
            <person name="Margos G."/>
            <person name="Rudolf I."/>
        </authorList>
    </citation>
    <scope>NUCLEOTIDE SEQUENCE</scope>
    <source>
        <strain evidence="4">BR149</strain>
    </source>
</reference>
<dbReference type="EMBL" id="JAATLM010000001">
    <property type="protein sequence ID" value="NIZ69440.1"/>
    <property type="molecule type" value="Genomic_DNA"/>
</dbReference>
<sequence length="95" mass="10560">MSKKVKILTVCSNGLGSSLMLKGVVEAILDEHGIAHDVEHCDYNLAKSKGADYIITVKEFTKQMEGLPVLEVRSFINRKKIEEDLASWLEQLKGA</sequence>
<dbReference type="AlphaFoldDB" id="A0A968KUT0"/>
<dbReference type="Gene3D" id="3.40.50.2300">
    <property type="match status" value="1"/>
</dbReference>
<protein>
    <submittedName>
        <fullName evidence="4">PTS sugar transporter subunit IIB</fullName>
    </submittedName>
</protein>
<dbReference type="GO" id="GO:0008982">
    <property type="term" value="F:protein-N(PI)-phosphohistidine-sugar phosphotransferase activity"/>
    <property type="evidence" value="ECO:0007669"/>
    <property type="project" value="InterPro"/>
</dbReference>
<keyword evidence="1" id="KW-0808">Transferase</keyword>
<dbReference type="InterPro" id="IPR003501">
    <property type="entry name" value="PTS_EIIB_2/3"/>
</dbReference>
<accession>A0A968KUT0</accession>
<dbReference type="Proteomes" id="UP000778951">
    <property type="component" value="Unassembled WGS sequence"/>
</dbReference>
<dbReference type="RefSeq" id="WP_167695530.1">
    <property type="nucleotide sequence ID" value="NZ_CP118181.1"/>
</dbReference>
<evidence type="ECO:0000256" key="1">
    <source>
        <dbReference type="ARBA" id="ARBA00022679"/>
    </source>
</evidence>
<evidence type="ECO:0000256" key="2">
    <source>
        <dbReference type="ARBA" id="ARBA00022683"/>
    </source>
</evidence>
<name>A0A968KUT0_9SPIO</name>
<keyword evidence="4" id="KW-0762">Sugar transport</keyword>